<protein>
    <submittedName>
        <fullName evidence="1">Uncharacterized protein</fullName>
    </submittedName>
</protein>
<accession>A0ABX2R855</accession>
<sequence length="49" mass="6032">MRDIFEFFCAAIIENFDYRQLPSFWRFLGNIGFLRRDKIRGEVINRRGF</sequence>
<evidence type="ECO:0000313" key="2">
    <source>
        <dbReference type="Proteomes" id="UP000604066"/>
    </source>
</evidence>
<keyword evidence="2" id="KW-1185">Reference proteome</keyword>
<gene>
    <name evidence="1" type="ORF">HDG70_000955</name>
</gene>
<dbReference type="EMBL" id="JACCBS010000002">
    <property type="protein sequence ID" value="NYE57240.1"/>
    <property type="molecule type" value="Genomic_DNA"/>
</dbReference>
<dbReference type="RefSeq" id="WP_154652703.1">
    <property type="nucleotide sequence ID" value="NZ_ATYG01000002.1"/>
</dbReference>
<reference evidence="1 2" key="1">
    <citation type="submission" date="2020-07" db="EMBL/GenBank/DDBJ databases">
        <title>Genomic Encyclopedia of Type Strains, Phase III (KMG-III): the genomes of soil and plant-associated and newly described type strains.</title>
        <authorList>
            <person name="Whitman W."/>
        </authorList>
    </citation>
    <scope>NUCLEOTIDE SEQUENCE [LARGE SCALE GENOMIC DNA]</scope>
    <source>
        <strain evidence="1 2">DSM 11255</strain>
    </source>
</reference>
<comment type="caution">
    <text evidence="1">The sequence shown here is derived from an EMBL/GenBank/DDBJ whole genome shotgun (WGS) entry which is preliminary data.</text>
</comment>
<organism evidence="1 2">
    <name type="scientific">Carboxydothermus ferrireducens DSM 11255</name>
    <dbReference type="NCBI Taxonomy" id="1119529"/>
    <lineage>
        <taxon>Bacteria</taxon>
        <taxon>Bacillati</taxon>
        <taxon>Bacillota</taxon>
        <taxon>Clostridia</taxon>
        <taxon>Thermoanaerobacterales</taxon>
        <taxon>Thermoanaerobacteraceae</taxon>
        <taxon>Carboxydothermus</taxon>
    </lineage>
</organism>
<name>A0ABX2R855_9THEO</name>
<evidence type="ECO:0000313" key="1">
    <source>
        <dbReference type="EMBL" id="NYE57240.1"/>
    </source>
</evidence>
<dbReference type="Proteomes" id="UP000604066">
    <property type="component" value="Unassembled WGS sequence"/>
</dbReference>
<proteinExistence type="predicted"/>